<keyword evidence="2" id="KW-0378">Hydrolase</keyword>
<dbReference type="EC" id="3.1.31.1" evidence="2"/>
<dbReference type="SMART" id="SM00318">
    <property type="entry name" value="SNc"/>
    <property type="match status" value="1"/>
</dbReference>
<gene>
    <name evidence="2" type="primary">nucH</name>
    <name evidence="2" type="ORF">Mal4_20880</name>
</gene>
<evidence type="ECO:0000259" key="1">
    <source>
        <dbReference type="PROSITE" id="PS50830"/>
    </source>
</evidence>
<accession>A0A517Z5Q3</accession>
<dbReference type="SUPFAM" id="SSF50199">
    <property type="entry name" value="Staphylococcal nuclease"/>
    <property type="match status" value="1"/>
</dbReference>
<dbReference type="AlphaFoldDB" id="A0A517Z5Q3"/>
<dbReference type="InterPro" id="IPR016071">
    <property type="entry name" value="Staphylococal_nuclease_OB-fold"/>
</dbReference>
<dbReference type="Pfam" id="PF00565">
    <property type="entry name" value="SNase"/>
    <property type="match status" value="1"/>
</dbReference>
<evidence type="ECO:0000313" key="2">
    <source>
        <dbReference type="EMBL" id="QDU37771.1"/>
    </source>
</evidence>
<dbReference type="RefSeq" id="WP_145368964.1">
    <property type="nucleotide sequence ID" value="NZ_CP036275.1"/>
</dbReference>
<sequence length="163" mass="18197">MTGRIRQPVSPAVFALVVVALLLGRQLIWPPRPEPQLTDALPHQITISDVRADGALIADERGSLHLLGVQLPEGPERHDARTFLHSRCVGQSVGLEWDRHRQSRDGASLAFVFVEDDCLNEELIEAGLARFDDTFPLRSDMHRRLQAAEENARKANRGVWAVP</sequence>
<dbReference type="PROSITE" id="PS50830">
    <property type="entry name" value="TNASE_3"/>
    <property type="match status" value="1"/>
</dbReference>
<reference evidence="2 3" key="1">
    <citation type="submission" date="2019-02" db="EMBL/GenBank/DDBJ databases">
        <title>Deep-cultivation of Planctomycetes and their phenomic and genomic characterization uncovers novel biology.</title>
        <authorList>
            <person name="Wiegand S."/>
            <person name="Jogler M."/>
            <person name="Boedeker C."/>
            <person name="Pinto D."/>
            <person name="Vollmers J."/>
            <person name="Rivas-Marin E."/>
            <person name="Kohn T."/>
            <person name="Peeters S.H."/>
            <person name="Heuer A."/>
            <person name="Rast P."/>
            <person name="Oberbeckmann S."/>
            <person name="Bunk B."/>
            <person name="Jeske O."/>
            <person name="Meyerdierks A."/>
            <person name="Storesund J.E."/>
            <person name="Kallscheuer N."/>
            <person name="Luecker S."/>
            <person name="Lage O.M."/>
            <person name="Pohl T."/>
            <person name="Merkel B.J."/>
            <person name="Hornburger P."/>
            <person name="Mueller R.-W."/>
            <person name="Bruemmer F."/>
            <person name="Labrenz M."/>
            <person name="Spormann A.M."/>
            <person name="Op den Camp H."/>
            <person name="Overmann J."/>
            <person name="Amann R."/>
            <person name="Jetten M.S.M."/>
            <person name="Mascher T."/>
            <person name="Medema M.H."/>
            <person name="Devos D.P."/>
            <person name="Kaster A.-K."/>
            <person name="Ovreas L."/>
            <person name="Rohde M."/>
            <person name="Galperin M.Y."/>
            <person name="Jogler C."/>
        </authorList>
    </citation>
    <scope>NUCLEOTIDE SEQUENCE [LARGE SCALE GENOMIC DNA]</scope>
    <source>
        <strain evidence="2 3">Mal4</strain>
    </source>
</reference>
<proteinExistence type="predicted"/>
<dbReference type="Gene3D" id="2.40.50.90">
    <property type="match status" value="1"/>
</dbReference>
<feature type="domain" description="TNase-like" evidence="1">
    <location>
        <begin position="53"/>
        <end position="162"/>
    </location>
</feature>
<dbReference type="GO" id="GO:1990599">
    <property type="term" value="F:3' overhang single-stranded DNA endodeoxyribonuclease activity"/>
    <property type="evidence" value="ECO:0007669"/>
    <property type="project" value="UniProtKB-EC"/>
</dbReference>
<organism evidence="2 3">
    <name type="scientific">Maioricimonas rarisocia</name>
    <dbReference type="NCBI Taxonomy" id="2528026"/>
    <lineage>
        <taxon>Bacteria</taxon>
        <taxon>Pseudomonadati</taxon>
        <taxon>Planctomycetota</taxon>
        <taxon>Planctomycetia</taxon>
        <taxon>Planctomycetales</taxon>
        <taxon>Planctomycetaceae</taxon>
        <taxon>Maioricimonas</taxon>
    </lineage>
</organism>
<dbReference type="OrthoDB" id="4376109at2"/>
<protein>
    <submittedName>
        <fullName evidence="2">Thermonuclease</fullName>
        <ecNumber evidence="2">3.1.31.1</ecNumber>
    </submittedName>
</protein>
<dbReference type="EMBL" id="CP036275">
    <property type="protein sequence ID" value="QDU37771.1"/>
    <property type="molecule type" value="Genomic_DNA"/>
</dbReference>
<name>A0A517Z5Q3_9PLAN</name>
<dbReference type="InterPro" id="IPR035437">
    <property type="entry name" value="SNase_OB-fold_sf"/>
</dbReference>
<dbReference type="KEGG" id="mri:Mal4_20880"/>
<keyword evidence="3" id="KW-1185">Reference proteome</keyword>
<dbReference type="Proteomes" id="UP000320496">
    <property type="component" value="Chromosome"/>
</dbReference>
<evidence type="ECO:0000313" key="3">
    <source>
        <dbReference type="Proteomes" id="UP000320496"/>
    </source>
</evidence>